<comment type="caution">
    <text evidence="2">The sequence shown here is derived from an EMBL/GenBank/DDBJ whole genome shotgun (WGS) entry which is preliminary data.</text>
</comment>
<dbReference type="PANTHER" id="PTHR10885:SF0">
    <property type="entry name" value="ISOPENTENYL-DIPHOSPHATE DELTA-ISOMERASE"/>
    <property type="match status" value="1"/>
</dbReference>
<dbReference type="InterPro" id="IPR000086">
    <property type="entry name" value="NUDIX_hydrolase_dom"/>
</dbReference>
<dbReference type="Gene3D" id="3.90.79.10">
    <property type="entry name" value="Nucleoside Triphosphate Pyrophosphohydrolase"/>
    <property type="match status" value="1"/>
</dbReference>
<dbReference type="PROSITE" id="PS51462">
    <property type="entry name" value="NUDIX"/>
    <property type="match status" value="1"/>
</dbReference>
<dbReference type="InterPro" id="IPR015797">
    <property type="entry name" value="NUDIX_hydrolase-like_dom_sf"/>
</dbReference>
<protein>
    <recommendedName>
        <fullName evidence="1">Nudix hydrolase domain-containing protein</fullName>
    </recommendedName>
</protein>
<dbReference type="SUPFAM" id="SSF55811">
    <property type="entry name" value="Nudix"/>
    <property type="match status" value="1"/>
</dbReference>
<dbReference type="EMBL" id="MGGW01000011">
    <property type="protein sequence ID" value="OGM54645.1"/>
    <property type="molecule type" value="Genomic_DNA"/>
</dbReference>
<gene>
    <name evidence="2" type="ORF">A3E44_02360</name>
</gene>
<dbReference type="PANTHER" id="PTHR10885">
    <property type="entry name" value="ISOPENTENYL-DIPHOSPHATE DELTA-ISOMERASE"/>
    <property type="match status" value="1"/>
</dbReference>
<dbReference type="AlphaFoldDB" id="A0A1F8ATS0"/>
<organism evidence="2 3">
    <name type="scientific">Candidatus Woesebacteria bacterium RIFCSPHIGHO2_12_FULL_41_24</name>
    <dbReference type="NCBI Taxonomy" id="1802510"/>
    <lineage>
        <taxon>Bacteria</taxon>
        <taxon>Candidatus Woeseibacteriota</taxon>
    </lineage>
</organism>
<proteinExistence type="predicted"/>
<dbReference type="Proteomes" id="UP000178603">
    <property type="component" value="Unassembled WGS sequence"/>
</dbReference>
<evidence type="ECO:0000313" key="2">
    <source>
        <dbReference type="EMBL" id="OGM54645.1"/>
    </source>
</evidence>
<evidence type="ECO:0000259" key="1">
    <source>
        <dbReference type="PROSITE" id="PS51462"/>
    </source>
</evidence>
<reference evidence="2 3" key="1">
    <citation type="journal article" date="2016" name="Nat. Commun.">
        <title>Thousands of microbial genomes shed light on interconnected biogeochemical processes in an aquifer system.</title>
        <authorList>
            <person name="Anantharaman K."/>
            <person name="Brown C.T."/>
            <person name="Hug L.A."/>
            <person name="Sharon I."/>
            <person name="Castelle C.J."/>
            <person name="Probst A.J."/>
            <person name="Thomas B.C."/>
            <person name="Singh A."/>
            <person name="Wilkins M.J."/>
            <person name="Karaoz U."/>
            <person name="Brodie E.L."/>
            <person name="Williams K.H."/>
            <person name="Hubbard S.S."/>
            <person name="Banfield J.F."/>
        </authorList>
    </citation>
    <scope>NUCLEOTIDE SEQUENCE [LARGE SCALE GENOMIC DNA]</scope>
</reference>
<dbReference type="CDD" id="cd04692">
    <property type="entry name" value="NUDIX_Hydrolase"/>
    <property type="match status" value="1"/>
</dbReference>
<dbReference type="Pfam" id="PF00293">
    <property type="entry name" value="NUDIX"/>
    <property type="match status" value="1"/>
</dbReference>
<evidence type="ECO:0000313" key="3">
    <source>
        <dbReference type="Proteomes" id="UP000178603"/>
    </source>
</evidence>
<accession>A0A1F8ATS0</accession>
<feature type="domain" description="Nudix hydrolase" evidence="1">
    <location>
        <begin position="29"/>
        <end position="107"/>
    </location>
</feature>
<dbReference type="GO" id="GO:0003824">
    <property type="term" value="F:catalytic activity"/>
    <property type="evidence" value="ECO:0007669"/>
    <property type="project" value="UniProtKB-ARBA"/>
</dbReference>
<sequence>MDMNILDIVDENENIIGEDSRENIHKKGLLHREIHVWFYTPKDEIIFQLRGKDKVTRPDLLDATVGGHVELGDSYEDTAIKEVYEETGVKLTSTDRYPLKCTKFLYN</sequence>
<name>A0A1F8ATS0_9BACT</name>